<reference evidence="2" key="2">
    <citation type="journal article" date="2024" name="Plant">
        <title>Genomic evolution and insights into agronomic trait innovations of Sesamum species.</title>
        <authorList>
            <person name="Miao H."/>
            <person name="Wang L."/>
            <person name="Qu L."/>
            <person name="Liu H."/>
            <person name="Sun Y."/>
            <person name="Le M."/>
            <person name="Wang Q."/>
            <person name="Wei S."/>
            <person name="Zheng Y."/>
            <person name="Lin W."/>
            <person name="Duan Y."/>
            <person name="Cao H."/>
            <person name="Xiong S."/>
            <person name="Wang X."/>
            <person name="Wei L."/>
            <person name="Li C."/>
            <person name="Ma Q."/>
            <person name="Ju M."/>
            <person name="Zhao R."/>
            <person name="Li G."/>
            <person name="Mu C."/>
            <person name="Tian Q."/>
            <person name="Mei H."/>
            <person name="Zhang T."/>
            <person name="Gao T."/>
            <person name="Zhang H."/>
        </authorList>
    </citation>
    <scope>NUCLEOTIDE SEQUENCE</scope>
    <source>
        <strain evidence="2">G01</strain>
    </source>
</reference>
<comment type="caution">
    <text evidence="2">The sequence shown here is derived from an EMBL/GenBank/DDBJ whole genome shotgun (WGS) entry which is preliminary data.</text>
</comment>
<dbReference type="Pfam" id="PF00078">
    <property type="entry name" value="RVT_1"/>
    <property type="match status" value="1"/>
</dbReference>
<sequence>MGPDGYPTGFYKVAWAIIDEKIIQTIVEFFVNGRLLKQINATFLALILKECVTTCSFSMSLNGNIHGFFPGSRGLRKGDPVSPYLFVLIMEEIGLFQLSFADDLLLFSSVDETSVGVFKRGMQLFTSLSGLCANPDKSQLIILKSTLNKRDMLL</sequence>
<evidence type="ECO:0000259" key="1">
    <source>
        <dbReference type="Pfam" id="PF00078"/>
    </source>
</evidence>
<dbReference type="PANTHER" id="PTHR46890:SF43">
    <property type="entry name" value="NON-LTR RETROELEMENT REVERSE TRANSCRIPTASE"/>
    <property type="match status" value="1"/>
</dbReference>
<accession>A0AAW2N8K1</accession>
<organism evidence="2">
    <name type="scientific">Sesamum angustifolium</name>
    <dbReference type="NCBI Taxonomy" id="2727405"/>
    <lineage>
        <taxon>Eukaryota</taxon>
        <taxon>Viridiplantae</taxon>
        <taxon>Streptophyta</taxon>
        <taxon>Embryophyta</taxon>
        <taxon>Tracheophyta</taxon>
        <taxon>Spermatophyta</taxon>
        <taxon>Magnoliopsida</taxon>
        <taxon>eudicotyledons</taxon>
        <taxon>Gunneridae</taxon>
        <taxon>Pentapetalae</taxon>
        <taxon>asterids</taxon>
        <taxon>lamiids</taxon>
        <taxon>Lamiales</taxon>
        <taxon>Pedaliaceae</taxon>
        <taxon>Sesamum</taxon>
    </lineage>
</organism>
<proteinExistence type="predicted"/>
<feature type="domain" description="Reverse transcriptase" evidence="1">
    <location>
        <begin position="10"/>
        <end position="141"/>
    </location>
</feature>
<gene>
    <name evidence="2" type="ORF">Sangu_1444300</name>
</gene>
<protein>
    <recommendedName>
        <fullName evidence="1">Reverse transcriptase domain-containing protein</fullName>
    </recommendedName>
</protein>
<dbReference type="PANTHER" id="PTHR46890">
    <property type="entry name" value="NON-LTR RETROLELEMENT REVERSE TRANSCRIPTASE-LIKE PROTEIN-RELATED"/>
    <property type="match status" value="1"/>
</dbReference>
<evidence type="ECO:0000313" key="2">
    <source>
        <dbReference type="EMBL" id="KAL0339222.1"/>
    </source>
</evidence>
<dbReference type="EMBL" id="JACGWK010000008">
    <property type="protein sequence ID" value="KAL0339222.1"/>
    <property type="molecule type" value="Genomic_DNA"/>
</dbReference>
<name>A0AAW2N8K1_9LAMI</name>
<reference evidence="2" key="1">
    <citation type="submission" date="2020-06" db="EMBL/GenBank/DDBJ databases">
        <authorList>
            <person name="Li T."/>
            <person name="Hu X."/>
            <person name="Zhang T."/>
            <person name="Song X."/>
            <person name="Zhang H."/>
            <person name="Dai N."/>
            <person name="Sheng W."/>
            <person name="Hou X."/>
            <person name="Wei L."/>
        </authorList>
    </citation>
    <scope>NUCLEOTIDE SEQUENCE</scope>
    <source>
        <strain evidence="2">G01</strain>
        <tissue evidence="2">Leaf</tissue>
    </source>
</reference>
<dbReference type="InterPro" id="IPR052343">
    <property type="entry name" value="Retrotransposon-Effector_Assoc"/>
</dbReference>
<dbReference type="InterPro" id="IPR000477">
    <property type="entry name" value="RT_dom"/>
</dbReference>
<dbReference type="AlphaFoldDB" id="A0AAW2N8K1"/>